<evidence type="ECO:0000313" key="6">
    <source>
        <dbReference type="RefSeq" id="XP_013794672.1"/>
    </source>
</evidence>
<gene>
    <name evidence="6" type="primary">LOC106478663</name>
</gene>
<dbReference type="Proteomes" id="UP000694941">
    <property type="component" value="Unplaced"/>
</dbReference>
<dbReference type="GeneID" id="106478663"/>
<feature type="region of interest" description="Disordered" evidence="4">
    <location>
        <begin position="85"/>
        <end position="115"/>
    </location>
</feature>
<evidence type="ECO:0000313" key="5">
    <source>
        <dbReference type="Proteomes" id="UP000694941"/>
    </source>
</evidence>
<sequence>MSAHSPEQMNSERLSIPARSIVLNDASHLPSDYSSTPGGTIFSTTPGGTRIIYERAFLMQLRNSPVAKTPPKNLPIIPGVTSSLEIGKNKPVENGRPEKVATGENQEEPQFQMDI</sequence>
<keyword evidence="3" id="KW-0652">Protein synthesis inhibitor</keyword>
<evidence type="ECO:0000256" key="2">
    <source>
        <dbReference type="ARBA" id="ARBA00022845"/>
    </source>
</evidence>
<evidence type="ECO:0000256" key="1">
    <source>
        <dbReference type="ARBA" id="ARBA00005480"/>
    </source>
</evidence>
<proteinExistence type="inferred from homology"/>
<dbReference type="Pfam" id="PF05456">
    <property type="entry name" value="eIF_4EBP"/>
    <property type="match status" value="1"/>
</dbReference>
<protein>
    <submittedName>
        <fullName evidence="6">Eukaryotic translation initiation factor 4E-binding protein 1-like</fullName>
    </submittedName>
</protein>
<dbReference type="RefSeq" id="XP_013794672.1">
    <property type="nucleotide sequence ID" value="XM_013939218.2"/>
</dbReference>
<keyword evidence="2" id="KW-0810">Translation regulation</keyword>
<reference evidence="6" key="1">
    <citation type="submission" date="2025-08" db="UniProtKB">
        <authorList>
            <consortium name="RefSeq"/>
        </authorList>
    </citation>
    <scope>IDENTIFICATION</scope>
    <source>
        <tissue evidence="6">Muscle</tissue>
    </source>
</reference>
<evidence type="ECO:0000256" key="3">
    <source>
        <dbReference type="ARBA" id="ARBA00023193"/>
    </source>
</evidence>
<dbReference type="PANTHER" id="PTHR12669:SF12">
    <property type="entry name" value="EUKARYOTIC TRANSLATION INITIATION FACTOR 4E-BINDING PROTEIN"/>
    <property type="match status" value="1"/>
</dbReference>
<evidence type="ECO:0000256" key="4">
    <source>
        <dbReference type="SAM" id="MobiDB-lite"/>
    </source>
</evidence>
<feature type="compositionally biased region" description="Basic and acidic residues" evidence="4">
    <location>
        <begin position="87"/>
        <end position="101"/>
    </location>
</feature>
<accession>A0ABM1C5P0</accession>
<organism evidence="5 6">
    <name type="scientific">Limulus polyphemus</name>
    <name type="common">Atlantic horseshoe crab</name>
    <dbReference type="NCBI Taxonomy" id="6850"/>
    <lineage>
        <taxon>Eukaryota</taxon>
        <taxon>Metazoa</taxon>
        <taxon>Ecdysozoa</taxon>
        <taxon>Arthropoda</taxon>
        <taxon>Chelicerata</taxon>
        <taxon>Merostomata</taxon>
        <taxon>Xiphosura</taxon>
        <taxon>Limulidae</taxon>
        <taxon>Limulus</taxon>
    </lineage>
</organism>
<name>A0ABM1C5P0_LIMPO</name>
<comment type="similarity">
    <text evidence="1">Belongs to the eIF4E-binding protein family.</text>
</comment>
<dbReference type="InterPro" id="IPR008606">
    <property type="entry name" value="EIF4EBP"/>
</dbReference>
<dbReference type="PANTHER" id="PTHR12669">
    <property type="entry name" value="EUKARYOTIC TRANSLATION INITIATION FACTOR 4E-BINDING PROTEIN"/>
    <property type="match status" value="1"/>
</dbReference>
<keyword evidence="5" id="KW-1185">Reference proteome</keyword>